<accession>C0GHX8</accession>
<organism evidence="1 2">
    <name type="scientific">Dethiobacter alkaliphilus AHT 1</name>
    <dbReference type="NCBI Taxonomy" id="555088"/>
    <lineage>
        <taxon>Bacteria</taxon>
        <taxon>Bacillati</taxon>
        <taxon>Bacillota</taxon>
        <taxon>Dethiobacteria</taxon>
        <taxon>Dethiobacterales</taxon>
        <taxon>Dethiobacteraceae</taxon>
        <taxon>Dethiobacter</taxon>
    </lineage>
</organism>
<dbReference type="EMBL" id="ACJM01000010">
    <property type="protein sequence ID" value="EEG77052.1"/>
    <property type="molecule type" value="Genomic_DNA"/>
</dbReference>
<evidence type="ECO:0008006" key="3">
    <source>
        <dbReference type="Google" id="ProtNLM"/>
    </source>
</evidence>
<keyword evidence="2" id="KW-1185">Reference proteome</keyword>
<proteinExistence type="predicted"/>
<name>C0GHX8_DETAL</name>
<protein>
    <recommendedName>
        <fullName evidence="3">YokE-like PH domain-containing protein</fullName>
    </recommendedName>
</protein>
<dbReference type="RefSeq" id="WP_008517221.1">
    <property type="nucleotide sequence ID" value="NZ_ACJM01000010.1"/>
</dbReference>
<dbReference type="Proteomes" id="UP000006443">
    <property type="component" value="Unassembled WGS sequence"/>
</dbReference>
<reference evidence="1 2" key="1">
    <citation type="submission" date="2009-02" db="EMBL/GenBank/DDBJ databases">
        <title>Sequencing of the draft genome and assembly of Dethiobacter alkaliphilus AHT 1.</title>
        <authorList>
            <consortium name="US DOE Joint Genome Institute (JGI-PGF)"/>
            <person name="Lucas S."/>
            <person name="Copeland A."/>
            <person name="Lapidus A."/>
            <person name="Glavina del Rio T."/>
            <person name="Dalin E."/>
            <person name="Tice H."/>
            <person name="Bruce D."/>
            <person name="Goodwin L."/>
            <person name="Pitluck S."/>
            <person name="Larimer F."/>
            <person name="Land M.L."/>
            <person name="Hauser L."/>
            <person name="Muyzer G."/>
        </authorList>
    </citation>
    <scope>NUCLEOTIDE SEQUENCE [LARGE SCALE GENOMIC DNA]</scope>
    <source>
        <strain evidence="1 2">AHT 1</strain>
    </source>
</reference>
<evidence type="ECO:0000313" key="2">
    <source>
        <dbReference type="Proteomes" id="UP000006443"/>
    </source>
</evidence>
<evidence type="ECO:0000313" key="1">
    <source>
        <dbReference type="EMBL" id="EEG77052.1"/>
    </source>
</evidence>
<comment type="caution">
    <text evidence="1">The sequence shown here is derived from an EMBL/GenBank/DDBJ whole genome shotgun (WGS) entry which is preliminary data.</text>
</comment>
<gene>
    <name evidence="1" type="ORF">DealDRAFT_2087</name>
</gene>
<sequence>MTYEELRRLAKQTNWEKSRLLFILLKKVMELLREDDFKNSYVRHLFNDENNELELYILSTKNKLFAARYLYNAKTSQITVYDLTAVEKTELTESAEGDKVLTVTFTDGAVIRLNSRENYDNEHKNFLIDFTRDLIDLA</sequence>
<dbReference type="AlphaFoldDB" id="C0GHX8"/>